<keyword evidence="5" id="KW-0812">Transmembrane</keyword>
<evidence type="ECO:0000313" key="10">
    <source>
        <dbReference type="EMBL" id="MDJ1114504.1"/>
    </source>
</evidence>
<feature type="domain" description="Glycosyltransferase 2-like" evidence="9">
    <location>
        <begin position="8"/>
        <end position="138"/>
    </location>
</feature>
<keyword evidence="2" id="KW-1003">Cell membrane</keyword>
<evidence type="ECO:0000313" key="11">
    <source>
        <dbReference type="Proteomes" id="UP001321481"/>
    </source>
</evidence>
<dbReference type="Gene3D" id="3.90.550.10">
    <property type="entry name" value="Spore Coat Polysaccharide Biosynthesis Protein SpsA, Chain A"/>
    <property type="match status" value="1"/>
</dbReference>
<dbReference type="EMBL" id="JASJND010000005">
    <property type="protein sequence ID" value="MDJ1114504.1"/>
    <property type="molecule type" value="Genomic_DNA"/>
</dbReference>
<name>A0ABT6ZEB3_9MICO</name>
<evidence type="ECO:0000259" key="9">
    <source>
        <dbReference type="Pfam" id="PF00535"/>
    </source>
</evidence>
<evidence type="ECO:0000256" key="3">
    <source>
        <dbReference type="ARBA" id="ARBA00022676"/>
    </source>
</evidence>
<evidence type="ECO:0000256" key="8">
    <source>
        <dbReference type="ARBA" id="ARBA00023136"/>
    </source>
</evidence>
<evidence type="ECO:0000256" key="1">
    <source>
        <dbReference type="ARBA" id="ARBA00006739"/>
    </source>
</evidence>
<organism evidence="10 11">
    <name type="scientific">Microbacterium dauci</name>
    <dbReference type="NCBI Taxonomy" id="3048008"/>
    <lineage>
        <taxon>Bacteria</taxon>
        <taxon>Bacillati</taxon>
        <taxon>Actinomycetota</taxon>
        <taxon>Actinomycetes</taxon>
        <taxon>Micrococcales</taxon>
        <taxon>Microbacteriaceae</taxon>
        <taxon>Microbacterium</taxon>
    </lineage>
</organism>
<evidence type="ECO:0000256" key="2">
    <source>
        <dbReference type="ARBA" id="ARBA00022475"/>
    </source>
</evidence>
<dbReference type="RefSeq" id="WP_283716127.1">
    <property type="nucleotide sequence ID" value="NZ_JASJND010000005.1"/>
</dbReference>
<dbReference type="CDD" id="cd04179">
    <property type="entry name" value="DPM_DPG-synthase_like"/>
    <property type="match status" value="1"/>
</dbReference>
<dbReference type="Pfam" id="PF00535">
    <property type="entry name" value="Glycos_transf_2"/>
    <property type="match status" value="1"/>
</dbReference>
<evidence type="ECO:0000256" key="7">
    <source>
        <dbReference type="ARBA" id="ARBA00022989"/>
    </source>
</evidence>
<accession>A0ABT6ZEB3</accession>
<dbReference type="InterPro" id="IPR001173">
    <property type="entry name" value="Glyco_trans_2-like"/>
</dbReference>
<evidence type="ECO:0000256" key="6">
    <source>
        <dbReference type="ARBA" id="ARBA00022985"/>
    </source>
</evidence>
<gene>
    <name evidence="10" type="ORF">QNI14_08560</name>
</gene>
<dbReference type="InterPro" id="IPR029044">
    <property type="entry name" value="Nucleotide-diphossugar_trans"/>
</dbReference>
<dbReference type="PANTHER" id="PTHR48090">
    <property type="entry name" value="UNDECAPRENYL-PHOSPHATE 4-DEOXY-4-FORMAMIDO-L-ARABINOSE TRANSFERASE-RELATED"/>
    <property type="match status" value="1"/>
</dbReference>
<dbReference type="InterPro" id="IPR050256">
    <property type="entry name" value="Glycosyltransferase_2"/>
</dbReference>
<proteinExistence type="inferred from homology"/>
<evidence type="ECO:0000256" key="4">
    <source>
        <dbReference type="ARBA" id="ARBA00022679"/>
    </source>
</evidence>
<keyword evidence="6" id="KW-0448">Lipopolysaccharide biosynthesis</keyword>
<dbReference type="Proteomes" id="UP001321481">
    <property type="component" value="Unassembled WGS sequence"/>
</dbReference>
<evidence type="ECO:0000256" key="5">
    <source>
        <dbReference type="ARBA" id="ARBA00022692"/>
    </source>
</evidence>
<keyword evidence="11" id="KW-1185">Reference proteome</keyword>
<keyword evidence="8" id="KW-0472">Membrane</keyword>
<reference evidence="10 11" key="1">
    <citation type="submission" date="2023-05" db="EMBL/GenBank/DDBJ databases">
        <title>Microbacterium dauci sp.nov., Isolated from Carrot Rhizosphere Soil.</title>
        <authorList>
            <person name="Xiao Z."/>
            <person name="Zheng J."/>
        </authorList>
    </citation>
    <scope>NUCLEOTIDE SEQUENCE [LARGE SCALE GENOMIC DNA]</scope>
    <source>
        <strain evidence="10 11">LX3-4</strain>
    </source>
</reference>
<sequence>MTLGHVALVMPAYNEADGIEGFLAELVASFDGVADRLTIVVVDDRSTDGTADLLEASEIQGLVVRRQPQNGGHGPTALAAYQAGLACDADVLVHVDGDGQFDGYDVARVAQHLAIGVADVVHGVRRQRDDPWFRRVLSASLRLVVAAVARRGIRDVNTPLRAYRPDRIAELLDSHPGELLIPHVHFSIAEARRGWDVDEVEVRSRVRRGATATGTMWGGTRRKHLPTRRFVAFVARAGAEFVAATVRPHRATAPQRADQSLTETA</sequence>
<protein>
    <submittedName>
        <fullName evidence="10">Glycosyltransferase family 2 protein</fullName>
    </submittedName>
</protein>
<comment type="caution">
    <text evidence="10">The sequence shown here is derived from an EMBL/GenBank/DDBJ whole genome shotgun (WGS) entry which is preliminary data.</text>
</comment>
<dbReference type="SUPFAM" id="SSF53448">
    <property type="entry name" value="Nucleotide-diphospho-sugar transferases"/>
    <property type="match status" value="1"/>
</dbReference>
<keyword evidence="3" id="KW-0328">Glycosyltransferase</keyword>
<comment type="similarity">
    <text evidence="1">Belongs to the glycosyltransferase 2 family.</text>
</comment>
<dbReference type="PANTHER" id="PTHR48090:SF3">
    <property type="entry name" value="UNDECAPRENYL-PHOSPHATE 4-DEOXY-4-FORMAMIDO-L-ARABINOSE TRANSFERASE"/>
    <property type="match status" value="1"/>
</dbReference>
<keyword evidence="4" id="KW-0808">Transferase</keyword>
<keyword evidence="7" id="KW-1133">Transmembrane helix</keyword>